<keyword evidence="5" id="KW-0539">Nucleus</keyword>
<feature type="compositionally biased region" description="Basic residues" evidence="7">
    <location>
        <begin position="89"/>
        <end position="98"/>
    </location>
</feature>
<dbReference type="GO" id="GO:0005737">
    <property type="term" value="C:cytoplasm"/>
    <property type="evidence" value="ECO:0007669"/>
    <property type="project" value="TreeGrafter"/>
</dbReference>
<keyword evidence="3" id="KW-0677">Repeat</keyword>
<proteinExistence type="predicted"/>
<feature type="domain" description="PAS" evidence="8">
    <location>
        <begin position="207"/>
        <end position="256"/>
    </location>
</feature>
<dbReference type="PANTHER" id="PTHR11269">
    <property type="entry name" value="PERIOD CIRCADIAN PROTEIN"/>
    <property type="match status" value="1"/>
</dbReference>
<dbReference type="GO" id="GO:0043153">
    <property type="term" value="P:entrainment of circadian clock by photoperiod"/>
    <property type="evidence" value="ECO:0007669"/>
    <property type="project" value="TreeGrafter"/>
</dbReference>
<dbReference type="InterPro" id="IPR050760">
    <property type="entry name" value="Period_circadian_regulator"/>
</dbReference>
<evidence type="ECO:0000256" key="5">
    <source>
        <dbReference type="ARBA" id="ARBA00023242"/>
    </source>
</evidence>
<sequence length="813" mass="89981">MSETCLNILLKKLLWASFCVNYRYFIMDIMDDSENNAKVSDSAYSNSCSNSQSRRSSKSTHSGSNSSGSSGYGGKPNTSGYSNNVNQPPKKRLKGDAKKKKFVQTEIISTEVHKGVKTELLEPVPIFKSPREDANDVAPIPSQALASPEKDAEGMDIAAPENSSIKDDDVAFVGPAAVSPINVLSYYTSRPPPSCPNGFSCVISMHNGVVLYTTSSVTTTLGFPKDMWIGKTFIDFVHPRDRNAFASQITNSLALPKNENGTQEKVSPHENSVASMVCRIRRCEDLNLGFGIKSIVTFMPFLLKLSFKNVSNDEGVVTYLVIQATPFFSAFRTPNEVVSNPVPFIIRHAANGNLEYLDLESVPYLGYLPQDVTDKNALLLYHPNDLVYLRQVYGTIVKDGGSPRTKPYRMMAQNGDFIKLETEWSSFINPWSKKLEFVIGKHHVIEGPTNPDVLQSPEPKKGLKLSEEEKKAAQLLRESIIKVLNEVFTKPAETAKQRMSKRCQDLAYFMESLLKDKPKTDDVLFIDVQEPDHSVYERDSVMLGGISPNHEYYDSKSSTGTPVSYNQLNYNKNMQRYFESYPLYSFEDHNTAIGGNIRGLKDPKNISNDRNSPSARTCDSSDIDSNPLIMGGVSSLPPVGDYQTVRLTESLLSKHNTKMEKELAKMHRESRSSSKGEKDKASYENRRKNKEHLARCNASFQPTSAGINMSGSKSHGVKRGTKQSDHEPGLHKHHCSSPCQSRPTDPTSTPISQALPSLSTAIASSPCPSNPINNMNTFILGVGTPQQLSIVNPVAAMPGVISNIVCERFKIYE</sequence>
<evidence type="ECO:0000256" key="3">
    <source>
        <dbReference type="ARBA" id="ARBA00022737"/>
    </source>
</evidence>
<feature type="compositionally biased region" description="Low complexity" evidence="7">
    <location>
        <begin position="40"/>
        <end position="69"/>
    </location>
</feature>
<feature type="compositionally biased region" description="Polar residues" evidence="7">
    <location>
        <begin position="698"/>
        <end position="713"/>
    </location>
</feature>
<feature type="region of interest" description="Disordered" evidence="7">
    <location>
        <begin position="660"/>
        <end position="749"/>
    </location>
</feature>
<feature type="compositionally biased region" description="Polar residues" evidence="7">
    <location>
        <begin position="737"/>
        <end position="749"/>
    </location>
</feature>
<reference evidence="9" key="1">
    <citation type="submission" date="2021-04" db="EMBL/GenBank/DDBJ databases">
        <authorList>
            <person name="Tunstrom K."/>
        </authorList>
    </citation>
    <scope>NUCLEOTIDE SEQUENCE</scope>
</reference>
<dbReference type="InterPro" id="IPR048814">
    <property type="entry name" value="Per1-3_PAS-A"/>
</dbReference>
<feature type="compositionally biased region" description="Basic and acidic residues" evidence="7">
    <location>
        <begin position="660"/>
        <end position="694"/>
    </location>
</feature>
<dbReference type="Pfam" id="PF14598">
    <property type="entry name" value="PAS_11"/>
    <property type="match status" value="1"/>
</dbReference>
<dbReference type="Proteomes" id="UP000691718">
    <property type="component" value="Unassembled WGS sequence"/>
</dbReference>
<protein>
    <recommendedName>
        <fullName evidence="6">Period circadian protein</fullName>
    </recommendedName>
</protein>
<evidence type="ECO:0000259" key="8">
    <source>
        <dbReference type="PROSITE" id="PS50112"/>
    </source>
</evidence>
<dbReference type="SMART" id="SM00091">
    <property type="entry name" value="PAS"/>
    <property type="match status" value="2"/>
</dbReference>
<comment type="caution">
    <text evidence="9">The sequence shown here is derived from an EMBL/GenBank/DDBJ whole genome shotgun (WGS) entry which is preliminary data.</text>
</comment>
<dbReference type="GO" id="GO:0000122">
    <property type="term" value="P:negative regulation of transcription by RNA polymerase II"/>
    <property type="evidence" value="ECO:0007669"/>
    <property type="project" value="TreeGrafter"/>
</dbReference>
<dbReference type="InterPro" id="IPR000014">
    <property type="entry name" value="PAS"/>
</dbReference>
<dbReference type="GO" id="GO:0005634">
    <property type="term" value="C:nucleus"/>
    <property type="evidence" value="ECO:0007669"/>
    <property type="project" value="UniProtKB-SubCell"/>
</dbReference>
<feature type="compositionally biased region" description="Polar residues" evidence="7">
    <location>
        <begin position="76"/>
        <end position="87"/>
    </location>
</feature>
<gene>
    <name evidence="9" type="ORF">PAPOLLO_LOCUS83</name>
</gene>
<feature type="region of interest" description="Disordered" evidence="7">
    <location>
        <begin position="597"/>
        <end position="626"/>
    </location>
</feature>
<dbReference type="AlphaFoldDB" id="A0A8S3VZ84"/>
<feature type="region of interest" description="Disordered" evidence="7">
    <location>
        <begin position="40"/>
        <end position="98"/>
    </location>
</feature>
<evidence type="ECO:0000256" key="6">
    <source>
        <dbReference type="ARBA" id="ARBA00040849"/>
    </source>
</evidence>
<keyword evidence="2" id="KW-0597">Phosphoprotein</keyword>
<dbReference type="GO" id="GO:0001222">
    <property type="term" value="F:transcription corepressor binding"/>
    <property type="evidence" value="ECO:0007669"/>
    <property type="project" value="TreeGrafter"/>
</dbReference>
<dbReference type="EMBL" id="CAJQZP010000001">
    <property type="protein sequence ID" value="CAG4929823.1"/>
    <property type="molecule type" value="Genomic_DNA"/>
</dbReference>
<comment type="subcellular location">
    <subcellularLocation>
        <location evidence="1">Nucleus</location>
    </subcellularLocation>
</comment>
<dbReference type="PROSITE" id="PS50112">
    <property type="entry name" value="PAS"/>
    <property type="match status" value="2"/>
</dbReference>
<keyword evidence="10" id="KW-1185">Reference proteome</keyword>
<evidence type="ECO:0000313" key="9">
    <source>
        <dbReference type="EMBL" id="CAG4929823.1"/>
    </source>
</evidence>
<dbReference type="GO" id="GO:0032922">
    <property type="term" value="P:circadian regulation of gene expression"/>
    <property type="evidence" value="ECO:0007669"/>
    <property type="project" value="TreeGrafter"/>
</dbReference>
<evidence type="ECO:0000256" key="2">
    <source>
        <dbReference type="ARBA" id="ARBA00022553"/>
    </source>
</evidence>
<evidence type="ECO:0000256" key="7">
    <source>
        <dbReference type="SAM" id="MobiDB-lite"/>
    </source>
</evidence>
<evidence type="ECO:0000256" key="4">
    <source>
        <dbReference type="ARBA" id="ARBA00023108"/>
    </source>
</evidence>
<dbReference type="GO" id="GO:0000976">
    <property type="term" value="F:transcription cis-regulatory region binding"/>
    <property type="evidence" value="ECO:0007669"/>
    <property type="project" value="TreeGrafter"/>
</dbReference>
<keyword evidence="4" id="KW-0090">Biological rhythms</keyword>
<evidence type="ECO:0000313" key="10">
    <source>
        <dbReference type="Proteomes" id="UP000691718"/>
    </source>
</evidence>
<organism evidence="9 10">
    <name type="scientific">Parnassius apollo</name>
    <name type="common">Apollo butterfly</name>
    <name type="synonym">Papilio apollo</name>
    <dbReference type="NCBI Taxonomy" id="110799"/>
    <lineage>
        <taxon>Eukaryota</taxon>
        <taxon>Metazoa</taxon>
        <taxon>Ecdysozoa</taxon>
        <taxon>Arthropoda</taxon>
        <taxon>Hexapoda</taxon>
        <taxon>Insecta</taxon>
        <taxon>Pterygota</taxon>
        <taxon>Neoptera</taxon>
        <taxon>Endopterygota</taxon>
        <taxon>Lepidoptera</taxon>
        <taxon>Glossata</taxon>
        <taxon>Ditrysia</taxon>
        <taxon>Papilionoidea</taxon>
        <taxon>Papilionidae</taxon>
        <taxon>Parnassiinae</taxon>
        <taxon>Parnassini</taxon>
        <taxon>Parnassius</taxon>
        <taxon>Parnassius</taxon>
    </lineage>
</organism>
<dbReference type="CDD" id="cd00130">
    <property type="entry name" value="PAS"/>
    <property type="match status" value="2"/>
</dbReference>
<feature type="domain" description="PAS" evidence="8">
    <location>
        <begin position="336"/>
        <end position="400"/>
    </location>
</feature>
<dbReference type="Pfam" id="PF21353">
    <property type="entry name" value="Per3-like_PAS-A"/>
    <property type="match status" value="1"/>
</dbReference>
<evidence type="ECO:0000256" key="1">
    <source>
        <dbReference type="ARBA" id="ARBA00004123"/>
    </source>
</evidence>
<feature type="compositionally biased region" description="Polar residues" evidence="7">
    <location>
        <begin position="605"/>
        <end position="624"/>
    </location>
</feature>
<accession>A0A8S3VZ84</accession>
<name>A0A8S3VZ84_PARAO</name>
<dbReference type="PANTHER" id="PTHR11269:SF16">
    <property type="entry name" value="PERIOD CIRCADIAN PROTEIN"/>
    <property type="match status" value="1"/>
</dbReference>
<dbReference type="OrthoDB" id="7788983at2759"/>